<dbReference type="KEGG" id="cben:EG339_12990"/>
<sequence length="365" mass="43969">MVHMISNQNKKIIRKNYNDIEKAEFIRISNQFADDFLFQDNKATDIPINALRIIFNIISILRNDQFMPEKQVRQLALFDEEFETENNVFISMKIRNKRISEKRSSKQIVEAYEYLTKFRMGWYTSKNMAGKDIKTFGGLISLPTYEERGYTSFLISSFWLKKLIVLTEYNHIMYELVYKIRNNKHVLFAIWLSKIPENGTTLKLSTFNQKFNLNYKNSNDFCIKFLRPIRLNLNKLNHLSFNYKYEHDAISIIPYLNKNIEEGLLTEKANDVRLINRRIRYFRQRYYLENVDLTRFMYSYSNILKIRLQIEEAYKRFIKENRIRGKTSTNIKGIYFLQKLQEFLIEVYRESETGKRYPDAYPVII</sequence>
<dbReference type="AlphaFoldDB" id="A0A3G6T899"/>
<evidence type="ECO:0008006" key="3">
    <source>
        <dbReference type="Google" id="ProtNLM"/>
    </source>
</evidence>
<name>A0A3G6T899_9FLAO</name>
<dbReference type="EMBL" id="CP033932">
    <property type="protein sequence ID" value="AZB25428.1"/>
    <property type="molecule type" value="Genomic_DNA"/>
</dbReference>
<protein>
    <recommendedName>
        <fullName evidence="3">RepB family plasmid replication initiator protein</fullName>
    </recommendedName>
</protein>
<accession>A0A3G6T899</accession>
<proteinExistence type="predicted"/>
<evidence type="ECO:0000313" key="2">
    <source>
        <dbReference type="Proteomes" id="UP000271193"/>
    </source>
</evidence>
<reference evidence="2" key="1">
    <citation type="submission" date="2018-11" db="EMBL/GenBank/DDBJ databases">
        <title>Proposal to divide the Flavobacteriaceae and reorganize its genera based on Amino Acid Identity values calculated from whole genome sequences.</title>
        <authorList>
            <person name="Nicholson A.C."/>
            <person name="Gulvik C.A."/>
            <person name="Whitney A.M."/>
            <person name="Humrighouse B.W."/>
            <person name="Bell M."/>
            <person name="Holmes B."/>
            <person name="Steigerwalt A.G."/>
            <person name="Villarma A."/>
            <person name="Sheth M."/>
            <person name="Batra D."/>
            <person name="Pryor J."/>
            <person name="Bernardet J.-F."/>
            <person name="Hugo C."/>
            <person name="Kampfer P."/>
            <person name="Newman J."/>
            <person name="McQuiston J.R."/>
        </authorList>
    </citation>
    <scope>NUCLEOTIDE SEQUENCE [LARGE SCALE GENOMIC DNA]</scope>
    <source>
        <strain evidence="2">G0229</strain>
    </source>
</reference>
<keyword evidence="2" id="KW-1185">Reference proteome</keyword>
<gene>
    <name evidence="1" type="ORF">EG339_12990</name>
</gene>
<organism evidence="1 2">
    <name type="scientific">Chryseobacterium bernardetii</name>
    <dbReference type="NCBI Taxonomy" id="1241978"/>
    <lineage>
        <taxon>Bacteria</taxon>
        <taxon>Pseudomonadati</taxon>
        <taxon>Bacteroidota</taxon>
        <taxon>Flavobacteriia</taxon>
        <taxon>Flavobacteriales</taxon>
        <taxon>Weeksellaceae</taxon>
        <taxon>Chryseobacterium group</taxon>
        <taxon>Chryseobacterium</taxon>
    </lineage>
</organism>
<evidence type="ECO:0000313" key="1">
    <source>
        <dbReference type="EMBL" id="AZB25428.1"/>
    </source>
</evidence>
<dbReference type="Proteomes" id="UP000271193">
    <property type="component" value="Chromosome"/>
</dbReference>